<dbReference type="EMBL" id="BK059091">
    <property type="protein sequence ID" value="DAE28980.1"/>
    <property type="molecule type" value="Genomic_DNA"/>
</dbReference>
<reference evidence="1" key="1">
    <citation type="journal article" date="2021" name="Proc. Natl. Acad. Sci. U.S.A.">
        <title>A Catalog of Tens of Thousands of Viruses from Human Metagenomes Reveals Hidden Associations with Chronic Diseases.</title>
        <authorList>
            <person name="Tisza M.J."/>
            <person name="Buck C.B."/>
        </authorList>
    </citation>
    <scope>NUCLEOTIDE SEQUENCE</scope>
    <source>
        <strain evidence="1">CtmTa7</strain>
    </source>
</reference>
<organism evidence="1">
    <name type="scientific">virus sp. ctmTa7</name>
    <dbReference type="NCBI Taxonomy" id="2828255"/>
    <lineage>
        <taxon>Viruses</taxon>
    </lineage>
</organism>
<accession>A0A8S5RDD7</accession>
<protein>
    <submittedName>
        <fullName evidence="1">Uncharacterized protein</fullName>
    </submittedName>
</protein>
<evidence type="ECO:0000313" key="1">
    <source>
        <dbReference type="EMBL" id="DAE28980.1"/>
    </source>
</evidence>
<proteinExistence type="predicted"/>
<sequence>MEFAKYYNVSKIVEKMQKTGEIDCYPTDDDKFEGVYVCMDTNDFWISRINKGYNGKYEREDGKYLVERNKISIYDVMDKLHEWYGKKLPEFNEKDLGYEQKNKVHDYLKKFKSKDICRAVIFLDDFDGLSNWDNYEANSLEEAIDIIDGGYGILSLVE</sequence>
<name>A0A8S5RDD7_9VIRU</name>